<dbReference type="Gene3D" id="1.25.40.10">
    <property type="entry name" value="Tetratricopeptide repeat domain"/>
    <property type="match status" value="2"/>
</dbReference>
<dbReference type="InterPro" id="IPR002885">
    <property type="entry name" value="PPR_rpt"/>
</dbReference>
<name>A0A9Q1KCG2_9CARY</name>
<dbReference type="PROSITE" id="PS51375">
    <property type="entry name" value="PPR"/>
    <property type="match status" value="1"/>
</dbReference>
<evidence type="ECO:0000256" key="2">
    <source>
        <dbReference type="PROSITE-ProRule" id="PRU00708"/>
    </source>
</evidence>
<dbReference type="InterPro" id="IPR046960">
    <property type="entry name" value="PPR_At4g14850-like_plant"/>
</dbReference>
<evidence type="ECO:0000256" key="1">
    <source>
        <dbReference type="ARBA" id="ARBA00022737"/>
    </source>
</evidence>
<feature type="repeat" description="PPR" evidence="2">
    <location>
        <begin position="209"/>
        <end position="243"/>
    </location>
</feature>
<evidence type="ECO:0000313" key="4">
    <source>
        <dbReference type="Proteomes" id="UP001153076"/>
    </source>
</evidence>
<accession>A0A9Q1KCG2</accession>
<dbReference type="PANTHER" id="PTHR47926">
    <property type="entry name" value="PENTATRICOPEPTIDE REPEAT-CONTAINING PROTEIN"/>
    <property type="match status" value="1"/>
</dbReference>
<dbReference type="OrthoDB" id="597215at2759"/>
<dbReference type="InterPro" id="IPR046848">
    <property type="entry name" value="E_motif"/>
</dbReference>
<dbReference type="FunFam" id="1.25.40.10:FF:000184">
    <property type="entry name" value="Pentatricopeptide repeat-containing protein, chloroplastic"/>
    <property type="match status" value="1"/>
</dbReference>
<dbReference type="PANTHER" id="PTHR47926:SF453">
    <property type="entry name" value="PENTATRICOPEPTIDE REPEAT (PPR) SUPERFAMILY PROTEIN"/>
    <property type="match status" value="1"/>
</dbReference>
<protein>
    <recommendedName>
        <fullName evidence="5">Pentatricopeptide repeat-containing protein</fullName>
    </recommendedName>
</protein>
<dbReference type="Proteomes" id="UP001153076">
    <property type="component" value="Unassembled WGS sequence"/>
</dbReference>
<proteinExistence type="predicted"/>
<dbReference type="NCBIfam" id="TIGR00756">
    <property type="entry name" value="PPR"/>
    <property type="match status" value="1"/>
</dbReference>
<sequence>MLMQGRTWSLSHIPETPCLSYCVESILEKCKTLDHVKQLQASLITLGHSQIQFFAFRLIRFCTLHLSNLQYARSIFEYTTSPNVYLYSAMINAYASEFDHLSVHTLYMNMLGRGRPCPNHFIYPHVLRSSSELRMLAEGGLPNQVTFACAFSAFGHTGMVQLGKEIHGYIYRRGLVLGSYISNALVDFYGKCGFLEQARCIFDYIQEKNLTLWNSMINCYALHGQSGSALDIFEEMVKADDKVKPDEITFIGLLNACTHGGLVERGYYYFDLMTKVYCVEPEIEHYGCIVDLLGRAGQFQEVIDIINGMKVEADEVIWGSLLNGCKIHGNVDLAEFAIRKLIEIDPNNGGYMSMLANLYVELAKWDKVRGVRKMLKEQNAQKIPGCSWIEVDWRLHQFHSADCTHPKADEICSVLESLFDLINRGLLGHACERDNDLTY</sequence>
<dbReference type="Pfam" id="PF13041">
    <property type="entry name" value="PPR_2"/>
    <property type="match status" value="1"/>
</dbReference>
<dbReference type="GO" id="GO:0003723">
    <property type="term" value="F:RNA binding"/>
    <property type="evidence" value="ECO:0007669"/>
    <property type="project" value="InterPro"/>
</dbReference>
<dbReference type="InterPro" id="IPR011990">
    <property type="entry name" value="TPR-like_helical_dom_sf"/>
</dbReference>
<dbReference type="AlphaFoldDB" id="A0A9Q1KCG2"/>
<reference evidence="3" key="1">
    <citation type="submission" date="2022-04" db="EMBL/GenBank/DDBJ databases">
        <title>Carnegiea gigantea Genome sequencing and assembly v2.</title>
        <authorList>
            <person name="Copetti D."/>
            <person name="Sanderson M.J."/>
            <person name="Burquez A."/>
            <person name="Wojciechowski M.F."/>
        </authorList>
    </citation>
    <scope>NUCLEOTIDE SEQUENCE</scope>
    <source>
        <strain evidence="3">SGP5-SGP5p</strain>
        <tissue evidence="3">Aerial part</tissue>
    </source>
</reference>
<comment type="caution">
    <text evidence="3">The sequence shown here is derived from an EMBL/GenBank/DDBJ whole genome shotgun (WGS) entry which is preliminary data.</text>
</comment>
<organism evidence="3 4">
    <name type="scientific">Carnegiea gigantea</name>
    <dbReference type="NCBI Taxonomy" id="171969"/>
    <lineage>
        <taxon>Eukaryota</taxon>
        <taxon>Viridiplantae</taxon>
        <taxon>Streptophyta</taxon>
        <taxon>Embryophyta</taxon>
        <taxon>Tracheophyta</taxon>
        <taxon>Spermatophyta</taxon>
        <taxon>Magnoliopsida</taxon>
        <taxon>eudicotyledons</taxon>
        <taxon>Gunneridae</taxon>
        <taxon>Pentapetalae</taxon>
        <taxon>Caryophyllales</taxon>
        <taxon>Cactineae</taxon>
        <taxon>Cactaceae</taxon>
        <taxon>Cactoideae</taxon>
        <taxon>Echinocereeae</taxon>
        <taxon>Carnegiea</taxon>
    </lineage>
</organism>
<dbReference type="GO" id="GO:0009451">
    <property type="term" value="P:RNA modification"/>
    <property type="evidence" value="ECO:0007669"/>
    <property type="project" value="InterPro"/>
</dbReference>
<keyword evidence="1" id="KW-0677">Repeat</keyword>
<dbReference type="SUPFAM" id="SSF48452">
    <property type="entry name" value="TPR-like"/>
    <property type="match status" value="1"/>
</dbReference>
<evidence type="ECO:0008006" key="5">
    <source>
        <dbReference type="Google" id="ProtNLM"/>
    </source>
</evidence>
<dbReference type="Pfam" id="PF01535">
    <property type="entry name" value="PPR"/>
    <property type="match status" value="2"/>
</dbReference>
<keyword evidence="4" id="KW-1185">Reference proteome</keyword>
<dbReference type="EMBL" id="JAKOGI010000183">
    <property type="protein sequence ID" value="KAJ8440798.1"/>
    <property type="molecule type" value="Genomic_DNA"/>
</dbReference>
<gene>
    <name evidence="3" type="ORF">Cgig2_000686</name>
</gene>
<dbReference type="Pfam" id="PF20431">
    <property type="entry name" value="E_motif"/>
    <property type="match status" value="1"/>
</dbReference>
<evidence type="ECO:0000313" key="3">
    <source>
        <dbReference type="EMBL" id="KAJ8440798.1"/>
    </source>
</evidence>